<dbReference type="PANTHER" id="PTHR34883">
    <property type="entry name" value="SERINE-RICH PROTEIN, PUTATIVE-RELATED-RELATED"/>
    <property type="match status" value="1"/>
</dbReference>
<feature type="chain" id="PRO_5028967304" evidence="3">
    <location>
        <begin position="20"/>
        <end position="486"/>
    </location>
</feature>
<feature type="compositionally biased region" description="Polar residues" evidence="1">
    <location>
        <begin position="472"/>
        <end position="486"/>
    </location>
</feature>
<evidence type="ECO:0000313" key="5">
    <source>
        <dbReference type="Proteomes" id="UP000481288"/>
    </source>
</evidence>
<name>A0A7D8URR5_9HELO</name>
<dbReference type="SUPFAM" id="SSF49503">
    <property type="entry name" value="Cupredoxins"/>
    <property type="match status" value="1"/>
</dbReference>
<feature type="compositionally biased region" description="Low complexity" evidence="1">
    <location>
        <begin position="194"/>
        <end position="223"/>
    </location>
</feature>
<feature type="region of interest" description="Disordered" evidence="1">
    <location>
        <begin position="304"/>
        <end position="371"/>
    </location>
</feature>
<dbReference type="InterPro" id="IPR008972">
    <property type="entry name" value="Cupredoxin"/>
</dbReference>
<feature type="region of interest" description="Disordered" evidence="1">
    <location>
        <begin position="191"/>
        <end position="228"/>
    </location>
</feature>
<dbReference type="CDD" id="cd12087">
    <property type="entry name" value="TM_EGFR-like"/>
    <property type="match status" value="1"/>
</dbReference>
<evidence type="ECO:0000256" key="1">
    <source>
        <dbReference type="SAM" id="MobiDB-lite"/>
    </source>
</evidence>
<comment type="caution">
    <text evidence="4">The sequence shown here is derived from an EMBL/GenBank/DDBJ whole genome shotgun (WGS) entry which is preliminary data.</text>
</comment>
<feature type="compositionally biased region" description="Low complexity" evidence="1">
    <location>
        <begin position="352"/>
        <end position="365"/>
    </location>
</feature>
<dbReference type="AlphaFoldDB" id="A0A7D8URR5"/>
<organism evidence="4 5">
    <name type="scientific">Lachnellula cervina</name>
    <dbReference type="NCBI Taxonomy" id="1316786"/>
    <lineage>
        <taxon>Eukaryota</taxon>
        <taxon>Fungi</taxon>
        <taxon>Dikarya</taxon>
        <taxon>Ascomycota</taxon>
        <taxon>Pezizomycotina</taxon>
        <taxon>Leotiomycetes</taxon>
        <taxon>Helotiales</taxon>
        <taxon>Lachnaceae</taxon>
        <taxon>Lachnellula</taxon>
    </lineage>
</organism>
<keyword evidence="2" id="KW-0472">Membrane</keyword>
<evidence type="ECO:0000256" key="2">
    <source>
        <dbReference type="SAM" id="Phobius"/>
    </source>
</evidence>
<dbReference type="PANTHER" id="PTHR34883:SF8">
    <property type="entry name" value="EXTRACELLULAR SERINE-RICH PROTEIN (AFU_ORTHOLOGUE AFUA_6G00670)"/>
    <property type="match status" value="1"/>
</dbReference>
<protein>
    <submittedName>
        <fullName evidence="4">Putative GPI-anchored cupredoxin</fullName>
    </submittedName>
</protein>
<accession>A0A7D8URR5</accession>
<keyword evidence="3" id="KW-0732">Signal</keyword>
<proteinExistence type="predicted"/>
<feature type="region of interest" description="Disordered" evidence="1">
    <location>
        <begin position="438"/>
        <end position="486"/>
    </location>
</feature>
<reference evidence="4 5" key="1">
    <citation type="submission" date="2018-05" db="EMBL/GenBank/DDBJ databases">
        <title>Whole genome sequencing for identification of molecular markers to develop diagnostic detection tools for the regulated plant pathogen Lachnellula willkommii.</title>
        <authorList>
            <person name="Giroux E."/>
            <person name="Bilodeau G."/>
        </authorList>
    </citation>
    <scope>NUCLEOTIDE SEQUENCE [LARGE SCALE GENOMIC DNA]</scope>
    <source>
        <strain evidence="4 5">CBS 625.97</strain>
    </source>
</reference>
<dbReference type="OrthoDB" id="2331100at2759"/>
<evidence type="ECO:0000313" key="4">
    <source>
        <dbReference type="EMBL" id="TVY53052.1"/>
    </source>
</evidence>
<dbReference type="InterPro" id="IPR052953">
    <property type="entry name" value="Ser-rich/MCO-related"/>
</dbReference>
<feature type="signal peptide" evidence="3">
    <location>
        <begin position="1"/>
        <end position="19"/>
    </location>
</feature>
<evidence type="ECO:0000256" key="3">
    <source>
        <dbReference type="SAM" id="SignalP"/>
    </source>
</evidence>
<keyword evidence="2" id="KW-1133">Transmembrane helix</keyword>
<gene>
    <name evidence="4" type="ORF">LCER1_G007213</name>
</gene>
<keyword evidence="5" id="KW-1185">Reference proteome</keyword>
<keyword evidence="2" id="KW-0812">Transmembrane</keyword>
<dbReference type="EMBL" id="QGMG01000510">
    <property type="protein sequence ID" value="TVY53052.1"/>
    <property type="molecule type" value="Genomic_DNA"/>
</dbReference>
<dbReference type="Proteomes" id="UP000481288">
    <property type="component" value="Unassembled WGS sequence"/>
</dbReference>
<dbReference type="Gene3D" id="2.60.40.420">
    <property type="entry name" value="Cupredoxins - blue copper proteins"/>
    <property type="match status" value="1"/>
</dbReference>
<sequence length="486" mass="51722">MLFNVFAAALIALIGPALGKGALNPSATSTSAPAATHTVSVGADGFNFSPDQVFANVGDIIEYRFYPQNHSVARAAFGSNPCIPYEDTGPGRVGFWSGFRPVALVLSDVWKDPTLSSAELADEIESQPPIYSLPINDTDPVFFYCSAPGACLQGMVGVINPNSSWTYEAQFNYTQNATVEFSPLEYFPKEEAPTRTTTATGATATPTAVSTSSSAATTSSAPAVNAEHKSSLSTGAIVGIAIGGVAVIALAGALIYMCGRQRTVKEILRQSQLPPSQQPPYQANSPGMSEAHYANMYKNPAVDSPHYSGQSYGGPPATETESYRSISPPPANEHTHMMGGMHPSNFHPDTSGPPSVVGSPGFPSPAFSHEMEPGSDGVARFVFPFSPSTLALSFHPDFFVAVPRFYISLPTSADIINHRPYNPEEHHPAHLIPKQAQEDGPHELAVPSRSPSTAVGPPTPQNRSEQHRPFSYSHTPQDETSNSTFR</sequence>
<feature type="transmembrane region" description="Helical" evidence="2">
    <location>
        <begin position="236"/>
        <end position="259"/>
    </location>
</feature>